<evidence type="ECO:0000256" key="5">
    <source>
        <dbReference type="ARBA" id="ARBA00022642"/>
    </source>
</evidence>
<keyword evidence="7 9" id="KW-0808">Transferase</keyword>
<dbReference type="InterPro" id="IPR002638">
    <property type="entry name" value="Quinolinate_PRibosylTrfase_C"/>
</dbReference>
<dbReference type="InterPro" id="IPR013785">
    <property type="entry name" value="Aldolase_TIM"/>
</dbReference>
<feature type="domain" description="Quinolinate phosphoribosyl transferase N-terminal" evidence="11">
    <location>
        <begin position="45"/>
        <end position="128"/>
    </location>
</feature>
<dbReference type="PANTHER" id="PTHR32179:SF3">
    <property type="entry name" value="NICOTINATE-NUCLEOTIDE PYROPHOSPHORYLASE [CARBOXYLATING]"/>
    <property type="match status" value="1"/>
</dbReference>
<evidence type="ECO:0000256" key="1">
    <source>
        <dbReference type="ARBA" id="ARBA00003237"/>
    </source>
</evidence>
<dbReference type="GO" id="GO:0009435">
    <property type="term" value="P:NAD+ biosynthetic process"/>
    <property type="evidence" value="ECO:0007669"/>
    <property type="project" value="UniProtKB-UniPathway"/>
</dbReference>
<comment type="similarity">
    <text evidence="3 9">Belongs to the NadC/ModD family.</text>
</comment>
<evidence type="ECO:0000313" key="12">
    <source>
        <dbReference type="EMBL" id="OGG26161.1"/>
    </source>
</evidence>
<evidence type="ECO:0000256" key="9">
    <source>
        <dbReference type="PIRNR" id="PIRNR006250"/>
    </source>
</evidence>
<evidence type="ECO:0000313" key="13">
    <source>
        <dbReference type="Proteomes" id="UP000176609"/>
    </source>
</evidence>
<organism evidence="12 13">
    <name type="scientific">Candidatus Gottesmanbacteria bacterium RIFCSPLOWO2_01_FULL_39_12b</name>
    <dbReference type="NCBI Taxonomy" id="1798388"/>
    <lineage>
        <taxon>Bacteria</taxon>
        <taxon>Candidatus Gottesmaniibacteriota</taxon>
    </lineage>
</organism>
<dbReference type="Proteomes" id="UP000176609">
    <property type="component" value="Unassembled WGS sequence"/>
</dbReference>
<evidence type="ECO:0000256" key="6">
    <source>
        <dbReference type="ARBA" id="ARBA00022676"/>
    </source>
</evidence>
<dbReference type="EMBL" id="MFJR01000013">
    <property type="protein sequence ID" value="OGG26161.1"/>
    <property type="molecule type" value="Genomic_DNA"/>
</dbReference>
<dbReference type="InterPro" id="IPR036068">
    <property type="entry name" value="Nicotinate_pribotase-like_C"/>
</dbReference>
<gene>
    <name evidence="12" type="ORF">A2960_04165</name>
</gene>
<dbReference type="Pfam" id="PF01729">
    <property type="entry name" value="QRPTase_C"/>
    <property type="match status" value="1"/>
</dbReference>
<dbReference type="NCBIfam" id="TIGR00078">
    <property type="entry name" value="nadC"/>
    <property type="match status" value="1"/>
</dbReference>
<comment type="function">
    <text evidence="1">Involved in the catabolism of quinolinic acid (QA).</text>
</comment>
<evidence type="ECO:0000256" key="8">
    <source>
        <dbReference type="ARBA" id="ARBA00033102"/>
    </source>
</evidence>
<dbReference type="GO" id="GO:0005737">
    <property type="term" value="C:cytoplasm"/>
    <property type="evidence" value="ECO:0007669"/>
    <property type="project" value="TreeGrafter"/>
</dbReference>
<comment type="pathway">
    <text evidence="2">Cofactor biosynthesis; NAD(+) biosynthesis; nicotinate D-ribonucleotide from quinolinate: step 1/1.</text>
</comment>
<dbReference type="InterPro" id="IPR027277">
    <property type="entry name" value="NadC/ModD"/>
</dbReference>
<proteinExistence type="inferred from homology"/>
<dbReference type="PANTHER" id="PTHR32179">
    <property type="entry name" value="NICOTINATE-NUCLEOTIDE PYROPHOSPHORYLASE [CARBOXYLATING]"/>
    <property type="match status" value="1"/>
</dbReference>
<dbReference type="Pfam" id="PF02749">
    <property type="entry name" value="QRPTase_N"/>
    <property type="match status" value="1"/>
</dbReference>
<accession>A0A1F6AN99</accession>
<dbReference type="Gene3D" id="3.20.20.70">
    <property type="entry name" value="Aldolase class I"/>
    <property type="match status" value="1"/>
</dbReference>
<reference evidence="12 13" key="1">
    <citation type="journal article" date="2016" name="Nat. Commun.">
        <title>Thousands of microbial genomes shed light on interconnected biogeochemical processes in an aquifer system.</title>
        <authorList>
            <person name="Anantharaman K."/>
            <person name="Brown C.T."/>
            <person name="Hug L.A."/>
            <person name="Sharon I."/>
            <person name="Castelle C.J."/>
            <person name="Probst A.J."/>
            <person name="Thomas B.C."/>
            <person name="Singh A."/>
            <person name="Wilkins M.J."/>
            <person name="Karaoz U."/>
            <person name="Brodie E.L."/>
            <person name="Williams K.H."/>
            <person name="Hubbard S.S."/>
            <person name="Banfield J.F."/>
        </authorList>
    </citation>
    <scope>NUCLEOTIDE SEQUENCE [LARGE SCALE GENOMIC DNA]</scope>
</reference>
<keyword evidence="6 9" id="KW-0328">Glycosyltransferase</keyword>
<sequence>MTNKSSLILKYFQKAGQLTTQDSNYQKTITSLFKWLLDSDQYKDDRTTKLLELKTSITAQIISHDTGIIAGIDEVSYLIPKFSSLIIKAGKRDGEKVENGQIIAEISGLSREILSLERTVLNLLQRMSGIATETNKLIALINLQPTTHNPQLYIAATRKTPWGLLDKKAVTIGGGLTHRLNLGDGILIKDNHLAVFKKEFGLNSIDMAVSYALEISLRGPTLPGRVGPHQHNLIEIEVTTPDQAHIVLETFYKYSKLKNNNLAIMFDNFSPEQTRSTIRSLREKFDLNLVILEASGGINENNIRDWAKTGVDILSLGSLTHSSKTCNLSLEI</sequence>
<dbReference type="SUPFAM" id="SSF54675">
    <property type="entry name" value="Nicotinate/Quinolinate PRTase N-terminal domain-like"/>
    <property type="match status" value="1"/>
</dbReference>
<dbReference type="InterPro" id="IPR037128">
    <property type="entry name" value="Quinolinate_PRibosylTase_N_sf"/>
</dbReference>
<dbReference type="PIRSF" id="PIRSF006250">
    <property type="entry name" value="NadC_ModD"/>
    <property type="match status" value="1"/>
</dbReference>
<dbReference type="Gene3D" id="3.90.1170.20">
    <property type="entry name" value="Quinolinate phosphoribosyl transferase, N-terminal domain"/>
    <property type="match status" value="1"/>
</dbReference>
<dbReference type="InterPro" id="IPR004393">
    <property type="entry name" value="NadC"/>
</dbReference>
<evidence type="ECO:0000256" key="4">
    <source>
        <dbReference type="ARBA" id="ARBA00011944"/>
    </source>
</evidence>
<dbReference type="InterPro" id="IPR022412">
    <property type="entry name" value="Quinolinate_PRibosylTrfase_N"/>
</dbReference>
<evidence type="ECO:0000256" key="2">
    <source>
        <dbReference type="ARBA" id="ARBA00004893"/>
    </source>
</evidence>
<name>A0A1F6AN99_9BACT</name>
<evidence type="ECO:0000256" key="3">
    <source>
        <dbReference type="ARBA" id="ARBA00009400"/>
    </source>
</evidence>
<dbReference type="EC" id="2.4.2.19" evidence="4"/>
<evidence type="ECO:0000259" key="10">
    <source>
        <dbReference type="Pfam" id="PF01729"/>
    </source>
</evidence>
<comment type="caution">
    <text evidence="12">The sequence shown here is derived from an EMBL/GenBank/DDBJ whole genome shotgun (WGS) entry which is preliminary data.</text>
</comment>
<feature type="domain" description="Quinolinate phosphoribosyl transferase C-terminal" evidence="10">
    <location>
        <begin position="130"/>
        <end position="330"/>
    </location>
</feature>
<dbReference type="SUPFAM" id="SSF51690">
    <property type="entry name" value="Nicotinate/Quinolinate PRTase C-terminal domain-like"/>
    <property type="match status" value="1"/>
</dbReference>
<protein>
    <recommendedName>
        <fullName evidence="4">nicotinate-nucleotide diphosphorylase (carboxylating)</fullName>
        <ecNumber evidence="4">2.4.2.19</ecNumber>
    </recommendedName>
    <alternativeName>
        <fullName evidence="8">Quinolinate phosphoribosyltransferase [decarboxylating]</fullName>
    </alternativeName>
</protein>
<keyword evidence="5" id="KW-0662">Pyridine nucleotide biosynthesis</keyword>
<evidence type="ECO:0000256" key="7">
    <source>
        <dbReference type="ARBA" id="ARBA00022679"/>
    </source>
</evidence>
<evidence type="ECO:0000259" key="11">
    <source>
        <dbReference type="Pfam" id="PF02749"/>
    </source>
</evidence>
<dbReference type="UniPathway" id="UPA00253">
    <property type="reaction ID" value="UER00331"/>
</dbReference>
<dbReference type="AlphaFoldDB" id="A0A1F6AN99"/>
<dbReference type="FunFam" id="3.20.20.70:FF:000030">
    <property type="entry name" value="Nicotinate-nucleotide pyrophosphorylase, carboxylating"/>
    <property type="match status" value="1"/>
</dbReference>
<dbReference type="GO" id="GO:0004514">
    <property type="term" value="F:nicotinate-nucleotide diphosphorylase (carboxylating) activity"/>
    <property type="evidence" value="ECO:0007669"/>
    <property type="project" value="UniProtKB-EC"/>
</dbReference>
<dbReference type="GO" id="GO:0034213">
    <property type="term" value="P:quinolinate catabolic process"/>
    <property type="evidence" value="ECO:0007669"/>
    <property type="project" value="TreeGrafter"/>
</dbReference>